<dbReference type="Gene3D" id="3.40.190.290">
    <property type="match status" value="1"/>
</dbReference>
<organism evidence="6 7">
    <name type="scientific">Rhodococcus erythropolis (strain PR4 / NBRC 100887)</name>
    <dbReference type="NCBI Taxonomy" id="234621"/>
    <lineage>
        <taxon>Bacteria</taxon>
        <taxon>Bacillati</taxon>
        <taxon>Actinomycetota</taxon>
        <taxon>Actinomycetes</taxon>
        <taxon>Mycobacteriales</taxon>
        <taxon>Nocardiaceae</taxon>
        <taxon>Rhodococcus</taxon>
        <taxon>Rhodococcus erythropolis group</taxon>
    </lineage>
</organism>
<evidence type="ECO:0000256" key="1">
    <source>
        <dbReference type="ARBA" id="ARBA00009437"/>
    </source>
</evidence>
<dbReference type="InterPro" id="IPR000847">
    <property type="entry name" value="LysR_HTH_N"/>
</dbReference>
<keyword evidence="3" id="KW-0238">DNA-binding</keyword>
<protein>
    <submittedName>
        <fullName evidence="6">Putative LysR family transcriptional regulator</fullName>
    </submittedName>
</protein>
<sequence>MDSQRLFDGRLKIRHLVLLTTLADEGSMVGAAEVLRVTQPAITRAVREAEAVLEVSLFDRKPRGVLPTQFGEIFLESARTVLNNLRNAADHIDELQRVGARPVRVGTNLAGAYSLLPQALVALKKTQPNLSVSVIEGLPEELATSLARDEIDLVVGRLDPSGFRNGAHHIRLYDEPVRIVVRQDHPAVQRHEQSIEDLMDYPWILPGRPTQLRDELDELFSREGLGLPHNIIECSTILTLRSILIGTDAIAPLPMLIGAGDEQLTMLTTSLETVPRSIGITMPADRSLSASARSLIDLIVDAARVIARDLPLDE</sequence>
<evidence type="ECO:0000313" key="7">
    <source>
        <dbReference type="Proteomes" id="UP000002204"/>
    </source>
</evidence>
<keyword evidence="2" id="KW-0805">Transcription regulation</keyword>
<dbReference type="eggNOG" id="COG0583">
    <property type="taxonomic scope" value="Bacteria"/>
</dbReference>
<dbReference type="GO" id="GO:0003677">
    <property type="term" value="F:DNA binding"/>
    <property type="evidence" value="ECO:0007669"/>
    <property type="project" value="UniProtKB-KW"/>
</dbReference>
<evidence type="ECO:0000256" key="3">
    <source>
        <dbReference type="ARBA" id="ARBA00023125"/>
    </source>
</evidence>
<dbReference type="InterPro" id="IPR037405">
    <property type="entry name" value="GbpR_PBP2"/>
</dbReference>
<dbReference type="Gene3D" id="1.10.10.10">
    <property type="entry name" value="Winged helix-like DNA-binding domain superfamily/Winged helix DNA-binding domain"/>
    <property type="match status" value="1"/>
</dbReference>
<dbReference type="PROSITE" id="PS50931">
    <property type="entry name" value="HTH_LYSR"/>
    <property type="match status" value="1"/>
</dbReference>
<dbReference type="SUPFAM" id="SSF53850">
    <property type="entry name" value="Periplasmic binding protein-like II"/>
    <property type="match status" value="1"/>
</dbReference>
<reference evidence="6 7" key="2">
    <citation type="journal article" date="2006" name="Environ. Microbiol.">
        <title>Sequence analysis of three plasmids harboured in Rhodococcus erythropolis strain PR4.</title>
        <authorList>
            <person name="Sekine M."/>
            <person name="Tanikawa S."/>
            <person name="Omata S."/>
            <person name="Saito M."/>
            <person name="Fujisawa T."/>
            <person name="Tsukatani N."/>
            <person name="Tajima T."/>
            <person name="Sekigawa T."/>
            <person name="Kosugi H."/>
            <person name="Matsuo Y."/>
            <person name="Nishiko R."/>
            <person name="Imamura K."/>
            <person name="Ito M."/>
            <person name="Narita H."/>
            <person name="Tago S."/>
            <person name="Fujita N."/>
            <person name="Harayama S."/>
        </authorList>
    </citation>
    <scope>NUCLEOTIDE SEQUENCE [LARGE SCALE GENOMIC DNA]</scope>
    <source>
        <strain evidence="7">PR4 / NBRC 100887</strain>
    </source>
</reference>
<dbReference type="InterPro" id="IPR036388">
    <property type="entry name" value="WH-like_DNA-bd_sf"/>
</dbReference>
<dbReference type="InterPro" id="IPR050950">
    <property type="entry name" value="HTH-type_LysR_regulators"/>
</dbReference>
<dbReference type="HOGENOM" id="CLU_039613_6_0_11"/>
<dbReference type="GO" id="GO:0005829">
    <property type="term" value="C:cytosol"/>
    <property type="evidence" value="ECO:0007669"/>
    <property type="project" value="TreeGrafter"/>
</dbReference>
<gene>
    <name evidence="6" type="ordered locus">RER_59520</name>
</gene>
<evidence type="ECO:0000313" key="6">
    <source>
        <dbReference type="EMBL" id="BAH36660.1"/>
    </source>
</evidence>
<evidence type="ECO:0000256" key="2">
    <source>
        <dbReference type="ARBA" id="ARBA00023015"/>
    </source>
</evidence>
<feature type="domain" description="HTH lysR-type" evidence="5">
    <location>
        <begin position="11"/>
        <end position="68"/>
    </location>
</feature>
<dbReference type="PANTHER" id="PTHR30419:SF8">
    <property type="entry name" value="NITROGEN ASSIMILATION TRANSCRIPTIONAL ACTIVATOR-RELATED"/>
    <property type="match status" value="1"/>
</dbReference>
<keyword evidence="4" id="KW-0804">Transcription</keyword>
<comment type="similarity">
    <text evidence="1">Belongs to the LysR transcriptional regulatory family.</text>
</comment>
<name>C0ZVG6_RHOE4</name>
<dbReference type="RefSeq" id="WP_020909804.1">
    <property type="nucleotide sequence ID" value="NC_012490.1"/>
</dbReference>
<evidence type="ECO:0000256" key="4">
    <source>
        <dbReference type="ARBA" id="ARBA00023163"/>
    </source>
</evidence>
<reference evidence="7" key="1">
    <citation type="submission" date="2005-03" db="EMBL/GenBank/DDBJ databases">
        <title>Comparison of the complete genome sequences of Rhodococcus erythropolis PR4 and Rhodococcus opacus B4.</title>
        <authorList>
            <person name="Takarada H."/>
            <person name="Sekine M."/>
            <person name="Hosoyama A."/>
            <person name="Yamada R."/>
            <person name="Fujisawa T."/>
            <person name="Omata S."/>
            <person name="Shimizu A."/>
            <person name="Tsukatani N."/>
            <person name="Tanikawa S."/>
            <person name="Fujita N."/>
            <person name="Harayama S."/>
        </authorList>
    </citation>
    <scope>NUCLEOTIDE SEQUENCE [LARGE SCALE GENOMIC DNA]</scope>
    <source>
        <strain evidence="7">PR4 / NBRC 100887</strain>
    </source>
</reference>
<dbReference type="AlphaFoldDB" id="C0ZVG6"/>
<dbReference type="InterPro" id="IPR036390">
    <property type="entry name" value="WH_DNA-bd_sf"/>
</dbReference>
<dbReference type="KEGG" id="rer:RER_59520"/>
<evidence type="ECO:0000259" key="5">
    <source>
        <dbReference type="PROSITE" id="PS50931"/>
    </source>
</evidence>
<dbReference type="Pfam" id="PF00126">
    <property type="entry name" value="HTH_1"/>
    <property type="match status" value="1"/>
</dbReference>
<proteinExistence type="inferred from homology"/>
<dbReference type="InterPro" id="IPR005119">
    <property type="entry name" value="LysR_subst-bd"/>
</dbReference>
<dbReference type="GO" id="GO:0003700">
    <property type="term" value="F:DNA-binding transcription factor activity"/>
    <property type="evidence" value="ECO:0007669"/>
    <property type="project" value="InterPro"/>
</dbReference>
<accession>C0ZVG6</accession>
<dbReference type="Pfam" id="PF03466">
    <property type="entry name" value="LysR_substrate"/>
    <property type="match status" value="1"/>
</dbReference>
<dbReference type="Proteomes" id="UP000002204">
    <property type="component" value="Chromosome"/>
</dbReference>
<dbReference type="CDD" id="cd08435">
    <property type="entry name" value="PBP2_GbpR"/>
    <property type="match status" value="1"/>
</dbReference>
<dbReference type="SUPFAM" id="SSF46785">
    <property type="entry name" value="Winged helix' DNA-binding domain"/>
    <property type="match status" value="1"/>
</dbReference>
<dbReference type="PANTHER" id="PTHR30419">
    <property type="entry name" value="HTH-TYPE TRANSCRIPTIONAL REGULATOR YBHD"/>
    <property type="match status" value="1"/>
</dbReference>
<dbReference type="EMBL" id="AP008957">
    <property type="protein sequence ID" value="BAH36660.1"/>
    <property type="molecule type" value="Genomic_DNA"/>
</dbReference>